<dbReference type="KEGG" id="dcb:C3Y92_06420"/>
<evidence type="ECO:0000256" key="4">
    <source>
        <dbReference type="ARBA" id="ARBA00022795"/>
    </source>
</evidence>
<dbReference type="EMBL" id="CP026538">
    <property type="protein sequence ID" value="QAZ66892.1"/>
    <property type="molecule type" value="Genomic_DNA"/>
</dbReference>
<evidence type="ECO:0000256" key="1">
    <source>
        <dbReference type="ARBA" id="ARBA00005322"/>
    </source>
</evidence>
<dbReference type="NCBIfam" id="TIGR03824">
    <property type="entry name" value="FlgM_jcvi"/>
    <property type="match status" value="1"/>
</dbReference>
<name>A0A4V0YQN2_9BACT</name>
<dbReference type="SUPFAM" id="SSF101498">
    <property type="entry name" value="Anti-sigma factor FlgM"/>
    <property type="match status" value="1"/>
</dbReference>
<keyword evidence="11" id="KW-0966">Cell projection</keyword>
<evidence type="ECO:0000259" key="10">
    <source>
        <dbReference type="Pfam" id="PF04316"/>
    </source>
</evidence>
<evidence type="ECO:0000256" key="9">
    <source>
        <dbReference type="SAM" id="MobiDB-lite"/>
    </source>
</evidence>
<accession>A0A4V0YQN2</accession>
<comment type="function">
    <text evidence="7">Responsible for the coupling of flagellin expression to flagellar assembly by preventing expression of the flagellin genes when a component of the middle class of proteins is defective. It negatively regulates flagellar genes by inhibiting the activity of FliA by directly binding to FliA.</text>
</comment>
<evidence type="ECO:0000313" key="11">
    <source>
        <dbReference type="EMBL" id="QAZ66892.1"/>
    </source>
</evidence>
<dbReference type="OrthoDB" id="9797114at2"/>
<evidence type="ECO:0000256" key="5">
    <source>
        <dbReference type="ARBA" id="ARBA00023015"/>
    </source>
</evidence>
<keyword evidence="4" id="KW-1005">Bacterial flagellum biogenesis</keyword>
<evidence type="ECO:0000256" key="2">
    <source>
        <dbReference type="ARBA" id="ARBA00017823"/>
    </source>
</evidence>
<dbReference type="Pfam" id="PF04316">
    <property type="entry name" value="FlgM"/>
    <property type="match status" value="1"/>
</dbReference>
<dbReference type="RefSeq" id="WP_129350852.1">
    <property type="nucleotide sequence ID" value="NZ_CP026538.1"/>
</dbReference>
<keyword evidence="5" id="KW-0805">Transcription regulation</keyword>
<reference evidence="11 12" key="1">
    <citation type="submission" date="2018-02" db="EMBL/GenBank/DDBJ databases">
        <title>Genome sequence of Desulfovibrio carbinolicus DSM 3852.</title>
        <authorList>
            <person name="Wilbanks E."/>
            <person name="Skennerton C.T."/>
            <person name="Orphan V.J."/>
        </authorList>
    </citation>
    <scope>NUCLEOTIDE SEQUENCE [LARGE SCALE GENOMIC DNA]</scope>
    <source>
        <strain evidence="11 12">DSM 3852</strain>
    </source>
</reference>
<evidence type="ECO:0000313" key="12">
    <source>
        <dbReference type="Proteomes" id="UP000293296"/>
    </source>
</evidence>
<evidence type="ECO:0000256" key="8">
    <source>
        <dbReference type="ARBA" id="ARBA00030117"/>
    </source>
</evidence>
<evidence type="ECO:0000256" key="6">
    <source>
        <dbReference type="ARBA" id="ARBA00023163"/>
    </source>
</evidence>
<dbReference type="AlphaFoldDB" id="A0A4V0YQN2"/>
<keyword evidence="3" id="KW-0678">Repressor</keyword>
<evidence type="ECO:0000256" key="3">
    <source>
        <dbReference type="ARBA" id="ARBA00022491"/>
    </source>
</evidence>
<comment type="similarity">
    <text evidence="1">Belongs to the FlgM family.</text>
</comment>
<gene>
    <name evidence="11" type="primary">flgM</name>
    <name evidence="11" type="ORF">C3Y92_06420</name>
</gene>
<dbReference type="GO" id="GO:0044781">
    <property type="term" value="P:bacterial-type flagellum organization"/>
    <property type="evidence" value="ECO:0007669"/>
    <property type="project" value="UniProtKB-KW"/>
</dbReference>
<evidence type="ECO:0000256" key="7">
    <source>
        <dbReference type="ARBA" id="ARBA00024739"/>
    </source>
</evidence>
<feature type="region of interest" description="Disordered" evidence="9">
    <location>
        <begin position="1"/>
        <end position="73"/>
    </location>
</feature>
<keyword evidence="6" id="KW-0804">Transcription</keyword>
<keyword evidence="11" id="KW-0282">Flagellum</keyword>
<keyword evidence="12" id="KW-1185">Reference proteome</keyword>
<feature type="domain" description="Anti-sigma-28 factor FlgM C-terminal" evidence="10">
    <location>
        <begin position="46"/>
        <end position="99"/>
    </location>
</feature>
<dbReference type="InterPro" id="IPR035890">
    <property type="entry name" value="Anti-sigma-28_factor_FlgM_sf"/>
</dbReference>
<dbReference type="InterPro" id="IPR031316">
    <property type="entry name" value="FlgM_C"/>
</dbReference>
<protein>
    <recommendedName>
        <fullName evidence="2">Negative regulator of flagellin synthesis</fullName>
    </recommendedName>
    <alternativeName>
        <fullName evidence="8">Anti-sigma-28 factor</fullName>
    </alternativeName>
</protein>
<sequence>MDIKNIFGINQPYGQNRVGRSDSGESSSVSRGKTDNSGGASGSSADRVTLSDGGRLVSVATRTAQEAPESRADKVASLKAQVEAGTYQPDSKKIAEKLLTMESELFG</sequence>
<proteinExistence type="inferred from homology"/>
<dbReference type="GO" id="GO:0045892">
    <property type="term" value="P:negative regulation of DNA-templated transcription"/>
    <property type="evidence" value="ECO:0007669"/>
    <property type="project" value="InterPro"/>
</dbReference>
<organism evidence="11 12">
    <name type="scientific">Solidesulfovibrio carbinolicus</name>
    <dbReference type="NCBI Taxonomy" id="296842"/>
    <lineage>
        <taxon>Bacteria</taxon>
        <taxon>Pseudomonadati</taxon>
        <taxon>Thermodesulfobacteriota</taxon>
        <taxon>Desulfovibrionia</taxon>
        <taxon>Desulfovibrionales</taxon>
        <taxon>Desulfovibrionaceae</taxon>
        <taxon>Solidesulfovibrio</taxon>
    </lineage>
</organism>
<dbReference type="InterPro" id="IPR007412">
    <property type="entry name" value="FlgM"/>
</dbReference>
<dbReference type="Proteomes" id="UP000293296">
    <property type="component" value="Chromosome"/>
</dbReference>
<keyword evidence="11" id="KW-0969">Cilium</keyword>